<evidence type="ECO:0000256" key="2">
    <source>
        <dbReference type="ARBA" id="ARBA00004241"/>
    </source>
</evidence>
<sequence length="202" mass="21386">MAIQLQRVRAALAQKRQEGLTLIELLAVVVILAVIAAIAVPVVSNAVDQSKKSATLSTLGTLQGAIEHYYFDVGKYPSSLNDLTTSPGNVNNWNGPYMQQSKPYLDSWGNYIYYAVGSNKKYYILVAGEGNTPVTPSGSLDTTNNSKFLVAAGGMNGNQSIGQQPTEVTYSPGPPASYSGTGVNGNLTALLASNNLPSFSYN</sequence>
<dbReference type="InterPro" id="IPR045584">
    <property type="entry name" value="Pilin-like"/>
</dbReference>
<protein>
    <recommendedName>
        <fullName evidence="9">Type II secretion system protein GspG C-terminal domain-containing protein</fullName>
    </recommendedName>
</protein>
<accession>A0A917KDM4</accession>
<dbReference type="Gene3D" id="3.30.700.10">
    <property type="entry name" value="Glycoprotein, Type 4 Pilin"/>
    <property type="match status" value="1"/>
</dbReference>
<dbReference type="GO" id="GO:0015628">
    <property type="term" value="P:protein secretion by the type II secretion system"/>
    <property type="evidence" value="ECO:0007669"/>
    <property type="project" value="InterPro"/>
</dbReference>
<dbReference type="Pfam" id="PF07963">
    <property type="entry name" value="N_methyl"/>
    <property type="match status" value="1"/>
</dbReference>
<keyword evidence="11" id="KW-1185">Reference proteome</keyword>
<keyword evidence="3" id="KW-0488">Methylation</keyword>
<evidence type="ECO:0000313" key="10">
    <source>
        <dbReference type="EMBL" id="GGJ09518.1"/>
    </source>
</evidence>
<evidence type="ECO:0000256" key="5">
    <source>
        <dbReference type="ARBA" id="ARBA00022989"/>
    </source>
</evidence>
<gene>
    <name evidence="10" type="ORF">GCM10010885_18280</name>
</gene>
<dbReference type="Pfam" id="PF08334">
    <property type="entry name" value="T2SSG"/>
    <property type="match status" value="1"/>
</dbReference>
<dbReference type="InterPro" id="IPR013545">
    <property type="entry name" value="T2SS_protein-GspG_C"/>
</dbReference>
<evidence type="ECO:0000259" key="9">
    <source>
        <dbReference type="Pfam" id="PF08334"/>
    </source>
</evidence>
<keyword evidence="5 8" id="KW-1133">Transmembrane helix</keyword>
<keyword evidence="7" id="KW-0178">Competence</keyword>
<dbReference type="PANTHER" id="PTHR30093">
    <property type="entry name" value="GENERAL SECRETION PATHWAY PROTEIN G"/>
    <property type="match status" value="1"/>
</dbReference>
<dbReference type="InterPro" id="IPR012902">
    <property type="entry name" value="N_methyl_site"/>
</dbReference>
<comment type="caution">
    <text evidence="10">The sequence shown here is derived from an EMBL/GenBank/DDBJ whole genome shotgun (WGS) entry which is preliminary data.</text>
</comment>
<evidence type="ECO:0000313" key="11">
    <source>
        <dbReference type="Proteomes" id="UP000637695"/>
    </source>
</evidence>
<dbReference type="InterPro" id="IPR000983">
    <property type="entry name" value="Bac_GSPG_pilin"/>
</dbReference>
<feature type="transmembrane region" description="Helical" evidence="8">
    <location>
        <begin position="21"/>
        <end position="43"/>
    </location>
</feature>
<reference evidence="10" key="1">
    <citation type="journal article" date="2014" name="Int. J. Syst. Evol. Microbiol.">
        <title>Complete genome sequence of Corynebacterium casei LMG S-19264T (=DSM 44701T), isolated from a smear-ripened cheese.</title>
        <authorList>
            <consortium name="US DOE Joint Genome Institute (JGI-PGF)"/>
            <person name="Walter F."/>
            <person name="Albersmeier A."/>
            <person name="Kalinowski J."/>
            <person name="Ruckert C."/>
        </authorList>
    </citation>
    <scope>NUCLEOTIDE SEQUENCE</scope>
    <source>
        <strain evidence="10">JCM 18487</strain>
    </source>
</reference>
<reference evidence="10" key="2">
    <citation type="submission" date="2020-09" db="EMBL/GenBank/DDBJ databases">
        <authorList>
            <person name="Sun Q."/>
            <person name="Ohkuma M."/>
        </authorList>
    </citation>
    <scope>NUCLEOTIDE SEQUENCE</scope>
    <source>
        <strain evidence="10">JCM 18487</strain>
    </source>
</reference>
<dbReference type="EMBL" id="BMOY01000029">
    <property type="protein sequence ID" value="GGJ09518.1"/>
    <property type="molecule type" value="Genomic_DNA"/>
</dbReference>
<dbReference type="GO" id="GO:0030420">
    <property type="term" value="P:establishment of competence for transformation"/>
    <property type="evidence" value="ECO:0007669"/>
    <property type="project" value="UniProtKB-KW"/>
</dbReference>
<organism evidence="10 11">
    <name type="scientific">Alicyclobacillus cellulosilyticus</name>
    <dbReference type="NCBI Taxonomy" id="1003997"/>
    <lineage>
        <taxon>Bacteria</taxon>
        <taxon>Bacillati</taxon>
        <taxon>Bacillota</taxon>
        <taxon>Bacilli</taxon>
        <taxon>Bacillales</taxon>
        <taxon>Alicyclobacillaceae</taxon>
        <taxon>Alicyclobacillus</taxon>
    </lineage>
</organism>
<dbReference type="GO" id="GO:0015627">
    <property type="term" value="C:type II protein secretion system complex"/>
    <property type="evidence" value="ECO:0007669"/>
    <property type="project" value="InterPro"/>
</dbReference>
<dbReference type="AlphaFoldDB" id="A0A917KDM4"/>
<evidence type="ECO:0000256" key="6">
    <source>
        <dbReference type="ARBA" id="ARBA00023136"/>
    </source>
</evidence>
<dbReference type="PANTHER" id="PTHR30093:SF44">
    <property type="entry name" value="TYPE II SECRETION SYSTEM CORE PROTEIN G"/>
    <property type="match status" value="1"/>
</dbReference>
<dbReference type="PROSITE" id="PS00409">
    <property type="entry name" value="PROKAR_NTER_METHYL"/>
    <property type="match status" value="1"/>
</dbReference>
<evidence type="ECO:0000256" key="8">
    <source>
        <dbReference type="SAM" id="Phobius"/>
    </source>
</evidence>
<evidence type="ECO:0000256" key="3">
    <source>
        <dbReference type="ARBA" id="ARBA00022481"/>
    </source>
</evidence>
<dbReference type="GO" id="GO:0016020">
    <property type="term" value="C:membrane"/>
    <property type="evidence" value="ECO:0007669"/>
    <property type="project" value="UniProtKB-SubCell"/>
</dbReference>
<dbReference type="PRINTS" id="PR00813">
    <property type="entry name" value="BCTERIALGSPG"/>
</dbReference>
<dbReference type="SUPFAM" id="SSF54523">
    <property type="entry name" value="Pili subunits"/>
    <property type="match status" value="1"/>
</dbReference>
<dbReference type="GO" id="GO:0009986">
    <property type="term" value="C:cell surface"/>
    <property type="evidence" value="ECO:0007669"/>
    <property type="project" value="UniProtKB-SubCell"/>
</dbReference>
<name>A0A917KDM4_9BACL</name>
<keyword evidence="6 8" id="KW-0472">Membrane</keyword>
<evidence type="ECO:0000256" key="4">
    <source>
        <dbReference type="ARBA" id="ARBA00022692"/>
    </source>
</evidence>
<evidence type="ECO:0000256" key="1">
    <source>
        <dbReference type="ARBA" id="ARBA00004167"/>
    </source>
</evidence>
<dbReference type="Proteomes" id="UP000637695">
    <property type="component" value="Unassembled WGS sequence"/>
</dbReference>
<evidence type="ECO:0000256" key="7">
    <source>
        <dbReference type="ARBA" id="ARBA00023287"/>
    </source>
</evidence>
<comment type="subcellular location">
    <subcellularLocation>
        <location evidence="2">Cell surface</location>
    </subcellularLocation>
    <subcellularLocation>
        <location evidence="1">Membrane</location>
        <topology evidence="1">Single-pass membrane protein</topology>
    </subcellularLocation>
</comment>
<feature type="domain" description="Type II secretion system protein GspG C-terminal" evidence="9">
    <location>
        <begin position="44"/>
        <end position="135"/>
    </location>
</feature>
<dbReference type="NCBIfam" id="TIGR02532">
    <property type="entry name" value="IV_pilin_GFxxxE"/>
    <property type="match status" value="1"/>
</dbReference>
<proteinExistence type="predicted"/>
<keyword evidence="4 8" id="KW-0812">Transmembrane</keyword>